<dbReference type="Proteomes" id="UP000826513">
    <property type="component" value="Plasmid unnamed2"/>
</dbReference>
<evidence type="ECO:0000313" key="3">
    <source>
        <dbReference type="Proteomes" id="UP000826513"/>
    </source>
</evidence>
<geneLocation type="plasmid" evidence="2 3">
    <name>unnamed2</name>
</geneLocation>
<dbReference type="InterPro" id="IPR043038">
    <property type="entry name" value="VbhA_sf"/>
</dbReference>
<protein>
    <recommendedName>
        <fullName evidence="1">Antitoxin VbhA domain-containing protein</fullName>
    </recommendedName>
</protein>
<organism evidence="2 3">
    <name type="scientific">Agrobacterium larrymoorei</name>
    <dbReference type="NCBI Taxonomy" id="160699"/>
    <lineage>
        <taxon>Bacteria</taxon>
        <taxon>Pseudomonadati</taxon>
        <taxon>Pseudomonadota</taxon>
        <taxon>Alphaproteobacteria</taxon>
        <taxon>Hyphomicrobiales</taxon>
        <taxon>Rhizobiaceae</taxon>
        <taxon>Rhizobium/Agrobacterium group</taxon>
        <taxon>Agrobacterium</taxon>
    </lineage>
</organism>
<reference evidence="2 3" key="1">
    <citation type="submission" date="2021-03" db="EMBL/GenBank/DDBJ databases">
        <title>Rapid diversification of plasmids in a genus of pathogenic and nitrogen fixing bacteria.</title>
        <authorList>
            <person name="Weisberg A.J."/>
            <person name="Miller M."/>
            <person name="Ream W."/>
            <person name="Grunwald N.J."/>
            <person name="Chang J.H."/>
        </authorList>
    </citation>
    <scope>NUCLEOTIDE SEQUENCE [LARGE SCALE GENOMIC DNA]</scope>
    <source>
        <strain evidence="2 3">AF3.44</strain>
        <plasmid evidence="2 3">unnamed2</plasmid>
    </source>
</reference>
<keyword evidence="3" id="KW-1185">Reference proteome</keyword>
<dbReference type="InterPro" id="IPR041535">
    <property type="entry name" value="VbhA"/>
</dbReference>
<evidence type="ECO:0000313" key="2">
    <source>
        <dbReference type="EMBL" id="QYA10794.1"/>
    </source>
</evidence>
<dbReference type="EMBL" id="CP072171">
    <property type="protein sequence ID" value="QYA10794.1"/>
    <property type="molecule type" value="Genomic_DNA"/>
</dbReference>
<dbReference type="Gene3D" id="1.10.8.1050">
    <property type="entry name" value="Antitoxin VbhA-like"/>
    <property type="match status" value="1"/>
</dbReference>
<dbReference type="InterPro" id="IPR033788">
    <property type="entry name" value="VbhA-like"/>
</dbReference>
<dbReference type="CDD" id="cd11586">
    <property type="entry name" value="VbhA_like"/>
    <property type="match status" value="1"/>
</dbReference>
<dbReference type="Pfam" id="PF18495">
    <property type="entry name" value="VbhA"/>
    <property type="match status" value="1"/>
</dbReference>
<sequence length="63" mass="7005">MTVDRSAEAIAKRRMATDEARAAIARQGYKHDPVLEAATEAYVNGEITGDEYRARMIRPPKQG</sequence>
<accession>A0ABX8TDW4</accession>
<keyword evidence="2" id="KW-0614">Plasmid</keyword>
<gene>
    <name evidence="2" type="ORF">J5285_25915</name>
</gene>
<dbReference type="RefSeq" id="WP_174051862.1">
    <property type="nucleotide sequence ID" value="NZ_CP072171.1"/>
</dbReference>
<feature type="domain" description="Antitoxin VbhA" evidence="1">
    <location>
        <begin position="13"/>
        <end position="58"/>
    </location>
</feature>
<proteinExistence type="predicted"/>
<name>A0ABX8TDW4_9HYPH</name>
<evidence type="ECO:0000259" key="1">
    <source>
        <dbReference type="Pfam" id="PF18495"/>
    </source>
</evidence>